<dbReference type="GO" id="GO:0003676">
    <property type="term" value="F:nucleic acid binding"/>
    <property type="evidence" value="ECO:0007669"/>
    <property type="project" value="InterPro"/>
</dbReference>
<dbReference type="InterPro" id="IPR043502">
    <property type="entry name" value="DNA/RNA_pol_sf"/>
</dbReference>
<organism evidence="2 3">
    <name type="scientific">Arachis duranensis</name>
    <name type="common">Wild peanut</name>
    <dbReference type="NCBI Taxonomy" id="130453"/>
    <lineage>
        <taxon>Eukaryota</taxon>
        <taxon>Viridiplantae</taxon>
        <taxon>Streptophyta</taxon>
        <taxon>Embryophyta</taxon>
        <taxon>Tracheophyta</taxon>
        <taxon>Spermatophyta</taxon>
        <taxon>Magnoliopsida</taxon>
        <taxon>eudicotyledons</taxon>
        <taxon>Gunneridae</taxon>
        <taxon>Pentapetalae</taxon>
        <taxon>rosids</taxon>
        <taxon>fabids</taxon>
        <taxon>Fabales</taxon>
        <taxon>Fabaceae</taxon>
        <taxon>Papilionoideae</taxon>
        <taxon>50 kb inversion clade</taxon>
        <taxon>dalbergioids sensu lato</taxon>
        <taxon>Dalbergieae</taxon>
        <taxon>Pterocarpus clade</taxon>
        <taxon>Arachis</taxon>
    </lineage>
</organism>
<dbReference type="KEGG" id="adu:107461787"/>
<dbReference type="Pfam" id="PF13966">
    <property type="entry name" value="zf-RVT"/>
    <property type="match status" value="1"/>
</dbReference>
<dbReference type="Gene3D" id="3.60.10.10">
    <property type="entry name" value="Endonuclease/exonuclease/phosphatase"/>
    <property type="match status" value="1"/>
</dbReference>
<dbReference type="Gene3D" id="3.30.420.10">
    <property type="entry name" value="Ribonuclease H-like superfamily/Ribonuclease H"/>
    <property type="match status" value="1"/>
</dbReference>
<dbReference type="InterPro" id="IPR026960">
    <property type="entry name" value="RVT-Znf"/>
</dbReference>
<dbReference type="Pfam" id="PF13456">
    <property type="entry name" value="RVT_3"/>
    <property type="match status" value="1"/>
</dbReference>
<dbReference type="InterPro" id="IPR036691">
    <property type="entry name" value="Endo/exonu/phosph_ase_sf"/>
</dbReference>
<dbReference type="SUPFAM" id="SSF56672">
    <property type="entry name" value="DNA/RNA polymerases"/>
    <property type="match status" value="1"/>
</dbReference>
<dbReference type="GO" id="GO:0004523">
    <property type="term" value="F:RNA-DNA hybrid ribonuclease activity"/>
    <property type="evidence" value="ECO:0007669"/>
    <property type="project" value="InterPro"/>
</dbReference>
<gene>
    <name evidence="3" type="primary">LOC107461787</name>
</gene>
<evidence type="ECO:0000259" key="1">
    <source>
        <dbReference type="PROSITE" id="PS50878"/>
    </source>
</evidence>
<name>A0A6P4B3X6_ARADU</name>
<evidence type="ECO:0000313" key="3">
    <source>
        <dbReference type="RefSeq" id="XP_015935830.1"/>
    </source>
</evidence>
<dbReference type="PANTHER" id="PTHR33116">
    <property type="entry name" value="REVERSE TRANSCRIPTASE ZINC-BINDING DOMAIN-CONTAINING PROTEIN-RELATED-RELATED"/>
    <property type="match status" value="1"/>
</dbReference>
<dbReference type="InterPro" id="IPR036397">
    <property type="entry name" value="RNaseH_sf"/>
</dbReference>
<dbReference type="SUPFAM" id="SSF56219">
    <property type="entry name" value="DNase I-like"/>
    <property type="match status" value="1"/>
</dbReference>
<dbReference type="SUPFAM" id="SSF53098">
    <property type="entry name" value="Ribonuclease H-like"/>
    <property type="match status" value="1"/>
</dbReference>
<dbReference type="Pfam" id="PF00078">
    <property type="entry name" value="RVT_1"/>
    <property type="match status" value="1"/>
</dbReference>
<dbReference type="PANTHER" id="PTHR33116:SF70">
    <property type="entry name" value="NON-LTR RETROELEMENT REVERSE TRANSCRIPTASE-LIKE PROTEIN"/>
    <property type="match status" value="1"/>
</dbReference>
<sequence length="1370" mass="157260">MNIISWNCRGVGSKTFPSLIRDLRHEYSANLFFLLETHVNGIRGNQIRHKIGFDQSFVVDATGHAGGIWCLWDSSVWKVDVLEHDKQFVHLKITGWPYTWKRANLAERLDRGLSNLDWQIQFPEAIIKHMPMLKSDHSPICLQLFPTFSQNRRRRPFRFLAAWISHPDFGNVVNTSWNIQGSWTEGISNFKSRITDWNRSVFGNIFQRKQKILRRLQGINLSLGQSPNSFLEKLQKDLWGEYEQTLNQEEMLWFQKSRNKWIEFGDRNTKFFHGSTMIRRRKNIIVSLQNDTGEWINDKPTLENMATSFFNNLYTDSSPHTPFFLQNMFPNLNNTESHALGRNVSNEEIKDAMFDIGSWKALGRDGLQAIFYQSQWSKIGNDVCNLTKSIFLQPKKVKEVNETLITLISKVEPVSHFKQLRPISLCNVSYKVVTKILANRLRSVMNKLVRPNQCSFIPGRQSADNIIITQEVIHSMRNKKGGKGWMAIKIDLEKAYDRLKWSFIKETLLDIGLPKNFIDLTLSCISTARMRVLWNGEELEEFSPTRGIRQGDPISPYIFVLCIERLSQLISIAVDQDVWKPICLKKDGPPISHLCFADDIILFAEAKVDQANIINKCLEAFCQSSGQNVSKEKTRIFFSKNVGHMVRTEISNVLQFARTDDLGKYLGVPVLHSKVTKHTFEGIINKLHARLNSSKASSLSLAGRTTLVKSVLSSMPLYNMQSAILPASTCNTIDRICRNFIWGDTDQNKKIHLLNWKMICEPKHTGGLGIRHASLGNKAFMMKAGWGLIAKKDDLWAKVLRSKYGCGNDTMPRVERKRSNSNIWRGICASWENVERNCIWRVGDGTRIRFWDHHWAPGAGRLSDSLSQVSSGFNSTELLMDFCDISGHWDVGKLQGMLPEDIVQRITAISPPSPWKEADHIAWEPSSDGIFSTKTAYQVIMEEQHTQNQNFRLVWRWQGPERIRTFLWLATHNVILTNSERKRRHLTNDDSCPRCRCHEESTIHVLRDCFYAKSIWRKLFPPIGINSFFNTDLNEWLLQNLKSNNKWSCLFGVAVSTMWYLRNKLVFNGESVLVTTAVNQIRARSEEFGRVVQTNLTLRNNHNSGASNIRWSRPEKGYIKVNVDGSWFSHKNNAACGGVFRDANGKFMSRFAVIHGLNIATTNGYHNLVVESDSAAAINFINRGCPPTHPGAPLALPCISYALFCDCIDGTRNIMYGTRLLINPDVPEAVMLRKNVYYREISQYLSVFSGKPAYVNADEVLYSIERKTIKELRVAADVGFYIILATVLDVEHVLSWWYKSCVCSVKAEANADTYFCDNCNKDVNNVINSMTTEYLKRVHSENVWDIENPIYQCQHCKAWMWSKERLAKFK</sequence>
<feature type="domain" description="Reverse transcriptase" evidence="1">
    <location>
        <begin position="389"/>
        <end position="670"/>
    </location>
</feature>
<reference evidence="3" key="2">
    <citation type="submission" date="2025-08" db="UniProtKB">
        <authorList>
            <consortium name="RefSeq"/>
        </authorList>
    </citation>
    <scope>IDENTIFICATION</scope>
    <source>
        <tissue evidence="3">Whole plant</tissue>
    </source>
</reference>
<dbReference type="CDD" id="cd01650">
    <property type="entry name" value="RT_nLTR_like"/>
    <property type="match status" value="1"/>
</dbReference>
<dbReference type="GeneID" id="107461787"/>
<evidence type="ECO:0000313" key="2">
    <source>
        <dbReference type="Proteomes" id="UP000515211"/>
    </source>
</evidence>
<dbReference type="InterPro" id="IPR012337">
    <property type="entry name" value="RNaseH-like_sf"/>
</dbReference>
<dbReference type="InterPro" id="IPR044730">
    <property type="entry name" value="RNase_H-like_dom_plant"/>
</dbReference>
<dbReference type="OrthoDB" id="1433099at2759"/>
<dbReference type="InterPro" id="IPR002156">
    <property type="entry name" value="RNaseH_domain"/>
</dbReference>
<dbReference type="InterPro" id="IPR000477">
    <property type="entry name" value="RT_dom"/>
</dbReference>
<accession>A0A6P4B3X6</accession>
<dbReference type="PROSITE" id="PS50878">
    <property type="entry name" value="RT_POL"/>
    <property type="match status" value="1"/>
</dbReference>
<dbReference type="InterPro" id="IPR012340">
    <property type="entry name" value="NA-bd_OB-fold"/>
</dbReference>
<dbReference type="CDD" id="cd06222">
    <property type="entry name" value="RNase_H_like"/>
    <property type="match status" value="1"/>
</dbReference>
<keyword evidence="2" id="KW-1185">Reference proteome</keyword>
<dbReference type="Gene3D" id="2.40.50.140">
    <property type="entry name" value="Nucleic acid-binding proteins"/>
    <property type="match status" value="1"/>
</dbReference>
<dbReference type="Proteomes" id="UP000515211">
    <property type="component" value="Chromosome 8"/>
</dbReference>
<reference evidence="2" key="1">
    <citation type="journal article" date="2016" name="Nat. Genet.">
        <title>The genome sequences of Arachis duranensis and Arachis ipaensis, the diploid ancestors of cultivated peanut.</title>
        <authorList>
            <person name="Bertioli D.J."/>
            <person name="Cannon S.B."/>
            <person name="Froenicke L."/>
            <person name="Huang G."/>
            <person name="Farmer A.D."/>
            <person name="Cannon E.K."/>
            <person name="Liu X."/>
            <person name="Gao D."/>
            <person name="Clevenger J."/>
            <person name="Dash S."/>
            <person name="Ren L."/>
            <person name="Moretzsohn M.C."/>
            <person name="Shirasawa K."/>
            <person name="Huang W."/>
            <person name="Vidigal B."/>
            <person name="Abernathy B."/>
            <person name="Chu Y."/>
            <person name="Niederhuth C.E."/>
            <person name="Umale P."/>
            <person name="Araujo A.C."/>
            <person name="Kozik A."/>
            <person name="Kim K.D."/>
            <person name="Burow M.D."/>
            <person name="Varshney R.K."/>
            <person name="Wang X."/>
            <person name="Zhang X."/>
            <person name="Barkley N."/>
            <person name="Guimaraes P.M."/>
            <person name="Isobe S."/>
            <person name="Guo B."/>
            <person name="Liao B."/>
            <person name="Stalker H.T."/>
            <person name="Schmitz R.J."/>
            <person name="Scheffler B.E."/>
            <person name="Leal-Bertioli S.C."/>
            <person name="Xun X."/>
            <person name="Jackson S.A."/>
            <person name="Michelmore R."/>
            <person name="Ozias-Akins P."/>
        </authorList>
    </citation>
    <scope>NUCLEOTIDE SEQUENCE [LARGE SCALE GENOMIC DNA]</scope>
    <source>
        <strain evidence="2">cv. V14167</strain>
    </source>
</reference>
<proteinExistence type="predicted"/>
<protein>
    <submittedName>
        <fullName evidence="3">Uncharacterized protein LOC107461787</fullName>
    </submittedName>
</protein>
<dbReference type="RefSeq" id="XP_015935830.1">
    <property type="nucleotide sequence ID" value="XM_016080344.1"/>
</dbReference>